<dbReference type="EC" id="1.17.99.6" evidence="2"/>
<dbReference type="InterPro" id="IPR017896">
    <property type="entry name" value="4Fe4S_Fe-S-bd"/>
</dbReference>
<gene>
    <name evidence="2" type="primary">queG_48</name>
    <name evidence="2" type="ORF">SDC9_173855</name>
</gene>
<dbReference type="PANTHER" id="PTHR42827">
    <property type="entry name" value="IRON-SULFUR CLUSTER-BINDING PROTEIN-RELATED"/>
    <property type="match status" value="1"/>
</dbReference>
<protein>
    <submittedName>
        <fullName evidence="2">Epoxyqueuosine reductase</fullName>
        <ecNumber evidence="2">1.17.99.6</ecNumber>
    </submittedName>
</protein>
<dbReference type="PANTHER" id="PTHR42827:SF1">
    <property type="entry name" value="IRON-SULFUR CLUSTER-BINDING PROTEIN"/>
    <property type="match status" value="1"/>
</dbReference>
<dbReference type="InterPro" id="IPR017900">
    <property type="entry name" value="4Fe4S_Fe_S_CS"/>
</dbReference>
<dbReference type="AlphaFoldDB" id="A0A645GHH7"/>
<accession>A0A645GHH7</accession>
<dbReference type="Gene3D" id="3.30.70.3270">
    <property type="match status" value="1"/>
</dbReference>
<evidence type="ECO:0000313" key="2">
    <source>
        <dbReference type="EMBL" id="MPN26431.1"/>
    </source>
</evidence>
<reference evidence="2" key="1">
    <citation type="submission" date="2019-08" db="EMBL/GenBank/DDBJ databases">
        <authorList>
            <person name="Kucharzyk K."/>
            <person name="Murdoch R.W."/>
            <person name="Higgins S."/>
            <person name="Loffler F."/>
        </authorList>
    </citation>
    <scope>NUCLEOTIDE SEQUENCE</scope>
</reference>
<dbReference type="GO" id="GO:0052693">
    <property type="term" value="F:epoxyqueuosine reductase activity"/>
    <property type="evidence" value="ECO:0007669"/>
    <property type="project" value="UniProtKB-EC"/>
</dbReference>
<organism evidence="2">
    <name type="scientific">bioreactor metagenome</name>
    <dbReference type="NCBI Taxonomy" id="1076179"/>
    <lineage>
        <taxon>unclassified sequences</taxon>
        <taxon>metagenomes</taxon>
        <taxon>ecological metagenomes</taxon>
    </lineage>
</organism>
<dbReference type="Pfam" id="PF13484">
    <property type="entry name" value="Fer4_16"/>
    <property type="match status" value="1"/>
</dbReference>
<dbReference type="SUPFAM" id="SSF54862">
    <property type="entry name" value="4Fe-4S ferredoxins"/>
    <property type="match status" value="1"/>
</dbReference>
<dbReference type="PROSITE" id="PS51379">
    <property type="entry name" value="4FE4S_FER_2"/>
    <property type="match status" value="1"/>
</dbReference>
<dbReference type="PROSITE" id="PS00198">
    <property type="entry name" value="4FE4S_FER_1"/>
    <property type="match status" value="1"/>
</dbReference>
<keyword evidence="2" id="KW-0560">Oxidoreductase</keyword>
<sequence>MIDEISDKPTPTYFHHYRTVNAQLDRVILLTGMFLQENGYRYIPVGASQSINTDGWNYTGRYSSRKIAVMSGLGTIGKNSMFIHEKYGPAVRLGTLFTDCVLEKENDYEAKDICKNCMICVNACPASAIKGVSWNETRTRNDMLLPEKCSNYMKNHFKDVGRGAVCGICLKVCPMRNLSKR</sequence>
<evidence type="ECO:0000259" key="1">
    <source>
        <dbReference type="PROSITE" id="PS51379"/>
    </source>
</evidence>
<name>A0A645GHH7_9ZZZZ</name>
<dbReference type="EMBL" id="VSSQ01075958">
    <property type="protein sequence ID" value="MPN26431.1"/>
    <property type="molecule type" value="Genomic_DNA"/>
</dbReference>
<proteinExistence type="predicted"/>
<feature type="domain" description="4Fe-4S ferredoxin-type" evidence="1">
    <location>
        <begin position="104"/>
        <end position="135"/>
    </location>
</feature>
<comment type="caution">
    <text evidence="2">The sequence shown here is derived from an EMBL/GenBank/DDBJ whole genome shotgun (WGS) entry which is preliminary data.</text>
</comment>